<dbReference type="Pfam" id="PF03448">
    <property type="entry name" value="MgtE_N"/>
    <property type="match status" value="1"/>
</dbReference>
<dbReference type="InterPro" id="IPR036739">
    <property type="entry name" value="SLC41_membr_dom_sf"/>
</dbReference>
<keyword evidence="9" id="KW-1003">Cell membrane</keyword>
<evidence type="ECO:0000256" key="1">
    <source>
        <dbReference type="ARBA" id="ARBA00004141"/>
    </source>
</evidence>
<keyword evidence="9" id="KW-0479">Metal-binding</keyword>
<gene>
    <name evidence="11" type="primary">ykoK</name>
    <name evidence="11" type="ORF">DESUT3_32800</name>
</gene>
<dbReference type="SUPFAM" id="SSF54631">
    <property type="entry name" value="CBS-domain pair"/>
    <property type="match status" value="1"/>
</dbReference>
<dbReference type="Gene3D" id="1.25.60.10">
    <property type="entry name" value="MgtE N-terminal domain-like"/>
    <property type="match status" value="1"/>
</dbReference>
<evidence type="ECO:0000259" key="10">
    <source>
        <dbReference type="PROSITE" id="PS51371"/>
    </source>
</evidence>
<keyword evidence="4 9" id="KW-0812">Transmembrane</keyword>
<keyword evidence="8" id="KW-0129">CBS domain</keyword>
<evidence type="ECO:0000256" key="4">
    <source>
        <dbReference type="ARBA" id="ARBA00022692"/>
    </source>
</evidence>
<dbReference type="SUPFAM" id="SSF161093">
    <property type="entry name" value="MgtE membrane domain-like"/>
    <property type="match status" value="1"/>
</dbReference>
<feature type="transmembrane region" description="Helical" evidence="9">
    <location>
        <begin position="395"/>
        <end position="421"/>
    </location>
</feature>
<comment type="subunit">
    <text evidence="9">Homodimer.</text>
</comment>
<evidence type="ECO:0000256" key="3">
    <source>
        <dbReference type="ARBA" id="ARBA00022448"/>
    </source>
</evidence>
<dbReference type="InterPro" id="IPR000644">
    <property type="entry name" value="CBS_dom"/>
</dbReference>
<sequence length="462" mass="50177">MTADAKIDINALEKPWENLHELVTAGEAEPLLAFLDLMSPTETALAISRLSSEDQSRLLTLLSPADAAEVLEDISETQAADMIEELSPAHAAAILEELDSDHIADLLGDMDEDSAAAILDNMAPEEAEEARQFLEYPPDTAGGLMISECLAYREEQRISDVLTDLQANRETYADYNVQYLYVTDERQRLRGVLRMHDLLFPVHAAPLSQLMIRDPHKVRVDAGLDRLRDFFEEHRLFGAPVVDEQNRLQGVVLPEAVEEAGRKRSVRQFLGLSGIIGGEEFRSMPLLVRSGRRLSWLSLNIVLNIIAASVIAIYQDTLAAAIALAVFLPMVSDMSGCSGNQAVAVSMRELSLGLVRPGELLRVMAKEASLGVVNGLALGLLLGAVAFFWKNNYYLGLVVGGALAANTLVAVTLGGLLPLLLKRLKMDPALVSSPLLTTVTDMAGFFFVLSFATAVLPRLSGG</sequence>
<dbReference type="NCBIfam" id="TIGR00400">
    <property type="entry name" value="mgtE"/>
    <property type="match status" value="1"/>
</dbReference>
<dbReference type="Gene3D" id="1.10.357.20">
    <property type="entry name" value="SLC41 divalent cation transporters, integral membrane domain"/>
    <property type="match status" value="1"/>
</dbReference>
<dbReference type="InterPro" id="IPR006669">
    <property type="entry name" value="MgtE_transporter"/>
</dbReference>
<feature type="domain" description="CBS" evidence="10">
    <location>
        <begin position="145"/>
        <end position="210"/>
    </location>
</feature>
<name>A0ABN6E1K0_9BACT</name>
<keyword evidence="7 9" id="KW-0472">Membrane</keyword>
<evidence type="ECO:0000256" key="6">
    <source>
        <dbReference type="ARBA" id="ARBA00022989"/>
    </source>
</evidence>
<dbReference type="Pfam" id="PF00571">
    <property type="entry name" value="CBS"/>
    <property type="match status" value="1"/>
</dbReference>
<keyword evidence="12" id="KW-1185">Reference proteome</keyword>
<evidence type="ECO:0000256" key="5">
    <source>
        <dbReference type="ARBA" id="ARBA00022842"/>
    </source>
</evidence>
<keyword evidence="3 9" id="KW-0813">Transport</keyword>
<keyword evidence="6 9" id="KW-1133">Transmembrane helix</keyword>
<evidence type="ECO:0000256" key="9">
    <source>
        <dbReference type="RuleBase" id="RU362011"/>
    </source>
</evidence>
<comment type="function">
    <text evidence="9">Acts as a magnesium transporter.</text>
</comment>
<dbReference type="PROSITE" id="PS51371">
    <property type="entry name" value="CBS"/>
    <property type="match status" value="2"/>
</dbReference>
<dbReference type="SMART" id="SM00924">
    <property type="entry name" value="MgtE_N"/>
    <property type="match status" value="1"/>
</dbReference>
<dbReference type="Pfam" id="PF01769">
    <property type="entry name" value="MgtE"/>
    <property type="match status" value="1"/>
</dbReference>
<comment type="subcellular location">
    <subcellularLocation>
        <location evidence="9">Cell membrane</location>
        <topology evidence="9">Multi-pass membrane protein</topology>
    </subcellularLocation>
    <subcellularLocation>
        <location evidence="1">Membrane</location>
        <topology evidence="1">Multi-pass membrane protein</topology>
    </subcellularLocation>
</comment>
<evidence type="ECO:0000256" key="2">
    <source>
        <dbReference type="ARBA" id="ARBA00009749"/>
    </source>
</evidence>
<comment type="similarity">
    <text evidence="2 9">Belongs to the SLC41A transporter family.</text>
</comment>
<dbReference type="PANTHER" id="PTHR41394">
    <property type="entry name" value="MAGNESIUM TRANSPORTER MGTE"/>
    <property type="match status" value="1"/>
</dbReference>
<dbReference type="InterPro" id="IPR006667">
    <property type="entry name" value="SLC41_membr_dom"/>
</dbReference>
<evidence type="ECO:0000313" key="12">
    <source>
        <dbReference type="Proteomes" id="UP001319827"/>
    </source>
</evidence>
<evidence type="ECO:0000256" key="8">
    <source>
        <dbReference type="PROSITE-ProRule" id="PRU00703"/>
    </source>
</evidence>
<dbReference type="InterPro" id="IPR006668">
    <property type="entry name" value="Mg_transptr_MgtE_intracell_dom"/>
</dbReference>
<dbReference type="SUPFAM" id="SSF158791">
    <property type="entry name" value="MgtE N-terminal domain-like"/>
    <property type="match status" value="1"/>
</dbReference>
<dbReference type="RefSeq" id="WP_221249584.1">
    <property type="nucleotide sequence ID" value="NZ_AP024355.1"/>
</dbReference>
<dbReference type="InterPro" id="IPR046342">
    <property type="entry name" value="CBS_dom_sf"/>
</dbReference>
<dbReference type="Proteomes" id="UP001319827">
    <property type="component" value="Chromosome"/>
</dbReference>
<protein>
    <recommendedName>
        <fullName evidence="9">Magnesium transporter MgtE</fullName>
    </recommendedName>
</protein>
<reference evidence="11 12" key="2">
    <citation type="journal article" date="2021" name="Int. J. Syst. Evol. Microbiol.">
        <title>Isolation and Polyphasic Characterization of Desulfuromonas versatilis sp. Nov., an Electrogenic Bacteria Capable of Versatile Metabolism Isolated from a Graphene Oxide-Reducing Enrichment Culture.</title>
        <authorList>
            <person name="Xie L."/>
            <person name="Yoshida N."/>
            <person name="Ishii S."/>
            <person name="Meng L."/>
        </authorList>
    </citation>
    <scope>NUCLEOTIDE SEQUENCE [LARGE SCALE GENOMIC DNA]</scope>
    <source>
        <strain evidence="11 12">NIT-T3</strain>
    </source>
</reference>
<dbReference type="PANTHER" id="PTHR41394:SF5">
    <property type="entry name" value="SLC41A_MGTE INTEGRAL MEMBRANE DOMAIN-CONTAINING PROTEIN"/>
    <property type="match status" value="1"/>
</dbReference>
<evidence type="ECO:0000256" key="7">
    <source>
        <dbReference type="ARBA" id="ARBA00023136"/>
    </source>
</evidence>
<reference evidence="11 12" key="1">
    <citation type="journal article" date="2016" name="C (Basel)">
        <title>Selective Growth of and Electricity Production by Marine Exoelectrogenic Bacteria in Self-Aggregated Hydrogel of Microbially Reduced Graphene Oxide.</title>
        <authorList>
            <person name="Yoshida N."/>
            <person name="Goto Y."/>
            <person name="Miyata Y."/>
        </authorList>
    </citation>
    <scope>NUCLEOTIDE SEQUENCE [LARGE SCALE GENOMIC DNA]</scope>
    <source>
        <strain evidence="11 12">NIT-T3</strain>
    </source>
</reference>
<organism evidence="11 12">
    <name type="scientific">Desulfuromonas versatilis</name>
    <dbReference type="NCBI Taxonomy" id="2802975"/>
    <lineage>
        <taxon>Bacteria</taxon>
        <taxon>Pseudomonadati</taxon>
        <taxon>Thermodesulfobacteriota</taxon>
        <taxon>Desulfuromonadia</taxon>
        <taxon>Desulfuromonadales</taxon>
        <taxon>Desulfuromonadaceae</taxon>
        <taxon>Desulfuromonas</taxon>
    </lineage>
</organism>
<accession>A0ABN6E1K0</accession>
<feature type="transmembrane region" description="Helical" evidence="9">
    <location>
        <begin position="320"/>
        <end position="347"/>
    </location>
</feature>
<proteinExistence type="inferred from homology"/>
<feature type="transmembrane region" description="Helical" evidence="9">
    <location>
        <begin position="294"/>
        <end position="314"/>
    </location>
</feature>
<evidence type="ECO:0000313" key="11">
    <source>
        <dbReference type="EMBL" id="BCR06211.1"/>
    </source>
</evidence>
<feature type="transmembrane region" description="Helical" evidence="9">
    <location>
        <begin position="433"/>
        <end position="456"/>
    </location>
</feature>
<feature type="domain" description="CBS" evidence="10">
    <location>
        <begin position="211"/>
        <end position="269"/>
    </location>
</feature>
<dbReference type="EMBL" id="AP024355">
    <property type="protein sequence ID" value="BCR06211.1"/>
    <property type="molecule type" value="Genomic_DNA"/>
</dbReference>
<dbReference type="Gene3D" id="3.10.580.10">
    <property type="entry name" value="CBS-domain"/>
    <property type="match status" value="1"/>
</dbReference>
<dbReference type="InterPro" id="IPR038076">
    <property type="entry name" value="MgtE_N_sf"/>
</dbReference>
<keyword evidence="5 9" id="KW-0460">Magnesium</keyword>
<feature type="transmembrane region" description="Helical" evidence="9">
    <location>
        <begin position="368"/>
        <end position="389"/>
    </location>
</feature>